<protein>
    <submittedName>
        <fullName evidence="3">Low temperature requirement protein A</fullName>
    </submittedName>
</protein>
<dbReference type="PANTHER" id="PTHR36840">
    <property type="entry name" value="BLL5714 PROTEIN"/>
    <property type="match status" value="1"/>
</dbReference>
<dbReference type="RefSeq" id="WP_156611977.1">
    <property type="nucleotide sequence ID" value="NZ_WPCU01000010.1"/>
</dbReference>
<feature type="transmembrane region" description="Helical" evidence="2">
    <location>
        <begin position="234"/>
        <end position="253"/>
    </location>
</feature>
<feature type="transmembrane region" description="Helical" evidence="2">
    <location>
        <begin position="145"/>
        <end position="165"/>
    </location>
</feature>
<feature type="transmembrane region" description="Helical" evidence="2">
    <location>
        <begin position="54"/>
        <end position="77"/>
    </location>
</feature>
<feature type="transmembrane region" description="Helical" evidence="2">
    <location>
        <begin position="292"/>
        <end position="311"/>
    </location>
</feature>
<accession>A0A6A9V2B3</accession>
<dbReference type="EMBL" id="WPCU01000010">
    <property type="protein sequence ID" value="MVA77770.1"/>
    <property type="molecule type" value="Genomic_DNA"/>
</dbReference>
<reference evidence="3 4" key="1">
    <citation type="submission" date="2019-12" db="EMBL/GenBank/DDBJ databases">
        <title>Auraticoccus cholistani sp. nov., an actinomycete isolated from soil of Cholistan desert.</title>
        <authorList>
            <person name="Cheema M.T."/>
        </authorList>
    </citation>
    <scope>NUCLEOTIDE SEQUENCE [LARGE SCALE GENOMIC DNA]</scope>
    <source>
        <strain evidence="3 4">F435</strain>
    </source>
</reference>
<gene>
    <name evidence="3" type="ORF">GC722_17370</name>
</gene>
<dbReference type="Proteomes" id="UP000435304">
    <property type="component" value="Unassembled WGS sequence"/>
</dbReference>
<keyword evidence="4" id="KW-1185">Reference proteome</keyword>
<keyword evidence="2" id="KW-0812">Transmembrane</keyword>
<feature type="transmembrane region" description="Helical" evidence="2">
    <location>
        <begin position="114"/>
        <end position="133"/>
    </location>
</feature>
<name>A0A6A9V2B3_9ACTN</name>
<evidence type="ECO:0000256" key="1">
    <source>
        <dbReference type="SAM" id="MobiDB-lite"/>
    </source>
</evidence>
<proteinExistence type="predicted"/>
<feature type="region of interest" description="Disordered" evidence="1">
    <location>
        <begin position="263"/>
        <end position="286"/>
    </location>
</feature>
<feature type="transmembrane region" description="Helical" evidence="2">
    <location>
        <begin position="381"/>
        <end position="398"/>
    </location>
</feature>
<feature type="transmembrane region" description="Helical" evidence="2">
    <location>
        <begin position="326"/>
        <end position="346"/>
    </location>
</feature>
<evidence type="ECO:0000313" key="4">
    <source>
        <dbReference type="Proteomes" id="UP000435304"/>
    </source>
</evidence>
<feature type="transmembrane region" description="Helical" evidence="2">
    <location>
        <begin position="30"/>
        <end position="48"/>
    </location>
</feature>
<feature type="compositionally biased region" description="Acidic residues" evidence="1">
    <location>
        <begin position="263"/>
        <end position="285"/>
    </location>
</feature>
<dbReference type="AlphaFoldDB" id="A0A6A9V2B3"/>
<feature type="transmembrane region" description="Helical" evidence="2">
    <location>
        <begin position="202"/>
        <end position="222"/>
    </location>
</feature>
<comment type="caution">
    <text evidence="3">The sequence shown here is derived from an EMBL/GenBank/DDBJ whole genome shotgun (WGS) entry which is preliminary data.</text>
</comment>
<feature type="transmembrane region" description="Helical" evidence="2">
    <location>
        <begin position="89"/>
        <end position="108"/>
    </location>
</feature>
<keyword evidence="2" id="KW-0472">Membrane</keyword>
<evidence type="ECO:0000256" key="2">
    <source>
        <dbReference type="SAM" id="Phobius"/>
    </source>
</evidence>
<feature type="transmembrane region" description="Helical" evidence="2">
    <location>
        <begin position="171"/>
        <end position="190"/>
    </location>
</feature>
<sequence length="410" mass="43858">MSDDRRAPEPLVRPPRLHLGREGNANRLELFFDLAYVLAVMQLAAAFYDDLSWHGLWVLVGLFVALWFSWVGFTLYANRFDTDDVVFRVAKLAATGAIAGCAASASGALGPYGIWFAGCYLLAELILLALYARAWRHVEEGRRTIVVYLVTLAVSAVVWAVSMATPGTTRYVLWAVAVLVSAVAPVLATFRSSRLPLHIAHLPERFGLLVILVLGEAVGGAVRGVHDSSWATDAVVAGAVAFVFAAGMWWVYFDVTARSGERELEDADDEAEPREQGSGEDEEGPVDQRHDLFVYGHLPVALGVVLVGVGLEDLVAHPMEPTPSDGSWVLAGGLAVFLAGAAMIIAGTTRTLRSIWPWPSLGILVVLAGALLPLPASLVDLGIYAVVVLAIAVHGTVASRRRDTALGGDD</sequence>
<dbReference type="PANTHER" id="PTHR36840:SF1">
    <property type="entry name" value="BLL5714 PROTEIN"/>
    <property type="match status" value="1"/>
</dbReference>
<dbReference type="InterPro" id="IPR010640">
    <property type="entry name" value="Low_temperature_requirement_A"/>
</dbReference>
<dbReference type="Pfam" id="PF06772">
    <property type="entry name" value="LtrA"/>
    <property type="match status" value="1"/>
</dbReference>
<evidence type="ECO:0000313" key="3">
    <source>
        <dbReference type="EMBL" id="MVA77770.1"/>
    </source>
</evidence>
<organism evidence="3 4">
    <name type="scientific">Auraticoccus cholistanensis</name>
    <dbReference type="NCBI Taxonomy" id="2656650"/>
    <lineage>
        <taxon>Bacteria</taxon>
        <taxon>Bacillati</taxon>
        <taxon>Actinomycetota</taxon>
        <taxon>Actinomycetes</taxon>
        <taxon>Propionibacteriales</taxon>
        <taxon>Propionibacteriaceae</taxon>
        <taxon>Auraticoccus</taxon>
    </lineage>
</organism>
<feature type="transmembrane region" description="Helical" evidence="2">
    <location>
        <begin position="358"/>
        <end position="375"/>
    </location>
</feature>
<keyword evidence="2" id="KW-1133">Transmembrane helix</keyword>